<feature type="region of interest" description="Disordered" evidence="1">
    <location>
        <begin position="46"/>
        <end position="88"/>
    </location>
</feature>
<dbReference type="AlphaFoldDB" id="A0A327M4X3"/>
<comment type="caution">
    <text evidence="3">The sequence shown here is derived from an EMBL/GenBank/DDBJ whole genome shotgun (WGS) entry which is preliminary data.</text>
</comment>
<feature type="chain" id="PRO_5016287555" evidence="2">
    <location>
        <begin position="24"/>
        <end position="88"/>
    </location>
</feature>
<evidence type="ECO:0000256" key="1">
    <source>
        <dbReference type="SAM" id="MobiDB-lite"/>
    </source>
</evidence>
<keyword evidence="2" id="KW-0732">Signal</keyword>
<protein>
    <submittedName>
        <fullName evidence="3">Uncharacterized protein</fullName>
    </submittedName>
</protein>
<evidence type="ECO:0000313" key="4">
    <source>
        <dbReference type="Proteomes" id="UP000249065"/>
    </source>
</evidence>
<name>A0A327M4X3_9PROT</name>
<proteinExistence type="predicted"/>
<dbReference type="EMBL" id="QLIX01000017">
    <property type="protein sequence ID" value="RAI57446.1"/>
    <property type="molecule type" value="Genomic_DNA"/>
</dbReference>
<evidence type="ECO:0000313" key="3">
    <source>
        <dbReference type="EMBL" id="RAI57446.1"/>
    </source>
</evidence>
<sequence length="88" mass="9012">MSMSRISLAAGLLLGLAAAPALAQGSDALPGTLTSRTLQQNQRAFLPAPPTTQVVQGAKPAVAKDRQAQSGPAARPGRRVVLAERSAR</sequence>
<gene>
    <name evidence="3" type="ORF">DOO78_18855</name>
</gene>
<organism evidence="3 4">
    <name type="scientific">Roseicella frigidaeris</name>
    <dbReference type="NCBI Taxonomy" id="2230885"/>
    <lineage>
        <taxon>Bacteria</taxon>
        <taxon>Pseudomonadati</taxon>
        <taxon>Pseudomonadota</taxon>
        <taxon>Alphaproteobacteria</taxon>
        <taxon>Acetobacterales</taxon>
        <taxon>Roseomonadaceae</taxon>
        <taxon>Roseicella</taxon>
    </lineage>
</organism>
<reference evidence="4" key="1">
    <citation type="submission" date="2018-06" db="EMBL/GenBank/DDBJ databases">
        <authorList>
            <person name="Khan S.A."/>
        </authorList>
    </citation>
    <scope>NUCLEOTIDE SEQUENCE [LARGE SCALE GENOMIC DNA]</scope>
    <source>
        <strain evidence="4">DB-1506</strain>
    </source>
</reference>
<accession>A0A327M4X3</accession>
<dbReference type="Proteomes" id="UP000249065">
    <property type="component" value="Unassembled WGS sequence"/>
</dbReference>
<evidence type="ECO:0000256" key="2">
    <source>
        <dbReference type="SAM" id="SignalP"/>
    </source>
</evidence>
<feature type="signal peptide" evidence="2">
    <location>
        <begin position="1"/>
        <end position="23"/>
    </location>
</feature>
<keyword evidence="4" id="KW-1185">Reference proteome</keyword>